<dbReference type="EMBL" id="MU251255">
    <property type="protein sequence ID" value="KAG9254150.1"/>
    <property type="molecule type" value="Genomic_DNA"/>
</dbReference>
<keyword evidence="9" id="KW-1185">Reference proteome</keyword>
<dbReference type="GeneID" id="70294459"/>
<organism evidence="8 9">
    <name type="scientific">Emericellopsis atlantica</name>
    <dbReference type="NCBI Taxonomy" id="2614577"/>
    <lineage>
        <taxon>Eukaryota</taxon>
        <taxon>Fungi</taxon>
        <taxon>Dikarya</taxon>
        <taxon>Ascomycota</taxon>
        <taxon>Pezizomycotina</taxon>
        <taxon>Sordariomycetes</taxon>
        <taxon>Hypocreomycetidae</taxon>
        <taxon>Hypocreales</taxon>
        <taxon>Bionectriaceae</taxon>
        <taxon>Emericellopsis</taxon>
    </lineage>
</organism>
<evidence type="ECO:0000256" key="5">
    <source>
        <dbReference type="RuleBase" id="RU003516"/>
    </source>
</evidence>
<evidence type="ECO:0000256" key="4">
    <source>
        <dbReference type="ARBA" id="ARBA00023242"/>
    </source>
</evidence>
<comment type="caution">
    <text evidence="8">The sequence shown here is derived from an EMBL/GenBank/DDBJ whole genome shotgun (WGS) entry which is preliminary data.</text>
</comment>
<dbReference type="GO" id="GO:0008301">
    <property type="term" value="F:DNA binding, bending"/>
    <property type="evidence" value="ECO:0007669"/>
    <property type="project" value="InterPro"/>
</dbReference>
<evidence type="ECO:0000256" key="3">
    <source>
        <dbReference type="ARBA" id="ARBA00023163"/>
    </source>
</evidence>
<accession>A0A9P7ZM73</accession>
<protein>
    <submittedName>
        <fullName evidence="8">Mating type protein</fullName>
    </submittedName>
</protein>
<dbReference type="PROSITE" id="PS51325">
    <property type="entry name" value="ALPHA_BOX"/>
    <property type="match status" value="1"/>
</dbReference>
<comment type="similarity">
    <text evidence="5">Belongs to the MATALPHA1 family.</text>
</comment>
<dbReference type="Pfam" id="PF04769">
    <property type="entry name" value="MATalpha_HMGbox"/>
    <property type="match status" value="1"/>
</dbReference>
<evidence type="ECO:0000259" key="7">
    <source>
        <dbReference type="PROSITE" id="PS51325"/>
    </source>
</evidence>
<dbReference type="OrthoDB" id="5398665at2759"/>
<dbReference type="RefSeq" id="XP_046118074.1">
    <property type="nucleotide sequence ID" value="XM_046263556.1"/>
</dbReference>
<evidence type="ECO:0000313" key="8">
    <source>
        <dbReference type="EMBL" id="KAG9254150.1"/>
    </source>
</evidence>
<evidence type="ECO:0000313" key="9">
    <source>
        <dbReference type="Proteomes" id="UP000887229"/>
    </source>
</evidence>
<feature type="region of interest" description="Disordered" evidence="6">
    <location>
        <begin position="46"/>
        <end position="65"/>
    </location>
</feature>
<dbReference type="InterPro" id="IPR006856">
    <property type="entry name" value="MATalpha_HMGbox"/>
</dbReference>
<proteinExistence type="inferred from homology"/>
<evidence type="ECO:0000256" key="1">
    <source>
        <dbReference type="ARBA" id="ARBA00023015"/>
    </source>
</evidence>
<sequence length="368" mass="41585">MSSRSQIIESLSLIPTAELLNHLDEDTLFSLSEQYCKATMRSHITQDRDAKRSLESNAVTVPPTPKTKRPLNGFMAFRSYYLKMFPEVQQKSISGFLQSLWSQDPYRNRWALVAKVYSFIRDEIGKERIPLSNFLSTCCPIMKIIEPSTYLPMLGWHITEVPGGNSQLIRHDSSVGPAHDELEIQNYPRTEFDLLCATLSAGFLPTHSSRLIQKLSSKRSCMIDASSRSSRKGSKQVLATKSKFIHTIQKNPLKAAQDVFASSQDDSTLHETGYRVLQVDSLQNLDHLPLNSCEPPKLFSFPTTHAHMGFETDAMFNFEQIPEHDCYDLGDPYEMGNITNLTGAHDTQGIHLHQSPPFSPGLDFQQLF</sequence>
<comment type="subcellular location">
    <subcellularLocation>
        <location evidence="5">Nucleus</location>
    </subcellularLocation>
</comment>
<evidence type="ECO:0000256" key="2">
    <source>
        <dbReference type="ARBA" id="ARBA00023125"/>
    </source>
</evidence>
<dbReference type="GO" id="GO:0005634">
    <property type="term" value="C:nucleus"/>
    <property type="evidence" value="ECO:0007669"/>
    <property type="project" value="UniProtKB-SubCell"/>
</dbReference>
<dbReference type="Proteomes" id="UP000887229">
    <property type="component" value="Unassembled WGS sequence"/>
</dbReference>
<gene>
    <name evidence="8" type="ORF">F5Z01DRAFT_656089</name>
</gene>
<evidence type="ECO:0000256" key="6">
    <source>
        <dbReference type="SAM" id="MobiDB-lite"/>
    </source>
</evidence>
<name>A0A9P7ZM73_9HYPO</name>
<dbReference type="AlphaFoldDB" id="A0A9P7ZM73"/>
<keyword evidence="4 5" id="KW-0539">Nucleus</keyword>
<feature type="domain" description="Alpha box" evidence="7">
    <location>
        <begin position="66"/>
        <end position="121"/>
    </location>
</feature>
<dbReference type="GO" id="GO:0045895">
    <property type="term" value="P:positive regulation of mating-type specific transcription, DNA-templated"/>
    <property type="evidence" value="ECO:0007669"/>
    <property type="project" value="InterPro"/>
</dbReference>
<keyword evidence="3 5" id="KW-0804">Transcription</keyword>
<keyword evidence="1 5" id="KW-0805">Transcription regulation</keyword>
<keyword evidence="2 5" id="KW-0238">DNA-binding</keyword>
<reference evidence="8" key="1">
    <citation type="journal article" date="2021" name="IMA Fungus">
        <title>Genomic characterization of three marine fungi, including Emericellopsis atlantica sp. nov. with signatures of a generalist lifestyle and marine biomass degradation.</title>
        <authorList>
            <person name="Hagestad O.C."/>
            <person name="Hou L."/>
            <person name="Andersen J.H."/>
            <person name="Hansen E.H."/>
            <person name="Altermark B."/>
            <person name="Li C."/>
            <person name="Kuhnert E."/>
            <person name="Cox R.J."/>
            <person name="Crous P.W."/>
            <person name="Spatafora J.W."/>
            <person name="Lail K."/>
            <person name="Amirebrahimi M."/>
            <person name="Lipzen A."/>
            <person name="Pangilinan J."/>
            <person name="Andreopoulos W."/>
            <person name="Hayes R.D."/>
            <person name="Ng V."/>
            <person name="Grigoriev I.V."/>
            <person name="Jackson S.A."/>
            <person name="Sutton T.D.S."/>
            <person name="Dobson A.D.W."/>
            <person name="Rama T."/>
        </authorList>
    </citation>
    <scope>NUCLEOTIDE SEQUENCE</scope>
    <source>
        <strain evidence="8">TS7</strain>
    </source>
</reference>